<dbReference type="PROSITE" id="PS50075">
    <property type="entry name" value="CARRIER"/>
    <property type="match status" value="1"/>
</dbReference>
<keyword evidence="3" id="KW-0560">Oxidoreductase</keyword>
<dbReference type="InterPro" id="IPR006162">
    <property type="entry name" value="Ppantetheine_attach_site"/>
</dbReference>
<evidence type="ECO:0000313" key="6">
    <source>
        <dbReference type="Proteomes" id="UP001055115"/>
    </source>
</evidence>
<dbReference type="InterPro" id="IPR036736">
    <property type="entry name" value="ACP-like_sf"/>
</dbReference>
<dbReference type="Gene3D" id="3.40.50.720">
    <property type="entry name" value="NAD(P)-binding Rossmann-like Domain"/>
    <property type="match status" value="1"/>
</dbReference>
<dbReference type="EMBL" id="BQXU01000009">
    <property type="protein sequence ID" value="GKT44344.1"/>
    <property type="molecule type" value="Genomic_DNA"/>
</dbReference>
<evidence type="ECO:0000256" key="1">
    <source>
        <dbReference type="ARBA" id="ARBA00022450"/>
    </source>
</evidence>
<organism evidence="5 6">
    <name type="scientific">Colletotrichum spaethianum</name>
    <dbReference type="NCBI Taxonomy" id="700344"/>
    <lineage>
        <taxon>Eukaryota</taxon>
        <taxon>Fungi</taxon>
        <taxon>Dikarya</taxon>
        <taxon>Ascomycota</taxon>
        <taxon>Pezizomycotina</taxon>
        <taxon>Sordariomycetes</taxon>
        <taxon>Hypocreomycetidae</taxon>
        <taxon>Glomerellales</taxon>
        <taxon>Glomerellaceae</taxon>
        <taxon>Colletotrichum</taxon>
        <taxon>Colletotrichum spaethianum species complex</taxon>
    </lineage>
</organism>
<dbReference type="GO" id="GO:0006633">
    <property type="term" value="P:fatty acid biosynthetic process"/>
    <property type="evidence" value="ECO:0007669"/>
    <property type="project" value="TreeGrafter"/>
</dbReference>
<dbReference type="Pfam" id="PF00550">
    <property type="entry name" value="PP-binding"/>
    <property type="match status" value="1"/>
</dbReference>
<comment type="caution">
    <text evidence="5">The sequence shown here is derived from an EMBL/GenBank/DDBJ whole genome shotgun (WGS) entry which is preliminary data.</text>
</comment>
<dbReference type="PROSITE" id="PS00012">
    <property type="entry name" value="PHOSPHOPANTETHEINE"/>
    <property type="match status" value="1"/>
</dbReference>
<accession>A0AA37P7K2</accession>
<feature type="domain" description="Carrier" evidence="4">
    <location>
        <begin position="213"/>
        <end position="292"/>
    </location>
</feature>
<dbReference type="GeneID" id="73325327"/>
<dbReference type="InterPro" id="IPR020806">
    <property type="entry name" value="PKS_PP-bd"/>
</dbReference>
<dbReference type="SMART" id="SM00823">
    <property type="entry name" value="PKS_PP"/>
    <property type="match status" value="1"/>
</dbReference>
<dbReference type="InterPro" id="IPR057326">
    <property type="entry name" value="KR_dom"/>
</dbReference>
<keyword evidence="1" id="KW-0596">Phosphopantetheine</keyword>
<dbReference type="SMART" id="SM00822">
    <property type="entry name" value="PKS_KR"/>
    <property type="match status" value="1"/>
</dbReference>
<dbReference type="Gene3D" id="1.10.1200.10">
    <property type="entry name" value="ACP-like"/>
    <property type="match status" value="1"/>
</dbReference>
<dbReference type="InterPro" id="IPR013968">
    <property type="entry name" value="PKS_KR"/>
</dbReference>
<dbReference type="PANTHER" id="PTHR43775">
    <property type="entry name" value="FATTY ACID SYNTHASE"/>
    <property type="match status" value="1"/>
</dbReference>
<keyword evidence="6" id="KW-1185">Reference proteome</keyword>
<dbReference type="InterPro" id="IPR050091">
    <property type="entry name" value="PKS_NRPS_Biosynth_Enz"/>
</dbReference>
<evidence type="ECO:0000259" key="4">
    <source>
        <dbReference type="PROSITE" id="PS50075"/>
    </source>
</evidence>
<evidence type="ECO:0000256" key="3">
    <source>
        <dbReference type="ARBA" id="ARBA00023002"/>
    </source>
</evidence>
<evidence type="ECO:0000256" key="2">
    <source>
        <dbReference type="ARBA" id="ARBA00022553"/>
    </source>
</evidence>
<gene>
    <name evidence="5" type="ORF">ColSpa_04525</name>
</gene>
<proteinExistence type="predicted"/>
<dbReference type="Proteomes" id="UP001055115">
    <property type="component" value="Unassembled WGS sequence"/>
</dbReference>
<dbReference type="Pfam" id="PF08659">
    <property type="entry name" value="KR"/>
    <property type="match status" value="1"/>
</dbReference>
<dbReference type="InterPro" id="IPR009081">
    <property type="entry name" value="PP-bd_ACP"/>
</dbReference>
<evidence type="ECO:0000313" key="5">
    <source>
        <dbReference type="EMBL" id="GKT44344.1"/>
    </source>
</evidence>
<dbReference type="GO" id="GO:0016491">
    <property type="term" value="F:oxidoreductase activity"/>
    <property type="evidence" value="ECO:0007669"/>
    <property type="project" value="UniProtKB-KW"/>
</dbReference>
<dbReference type="AlphaFoldDB" id="A0AA37P7K2"/>
<dbReference type="GO" id="GO:0044550">
    <property type="term" value="P:secondary metabolite biosynthetic process"/>
    <property type="evidence" value="ECO:0007669"/>
    <property type="project" value="TreeGrafter"/>
</dbReference>
<dbReference type="SUPFAM" id="SSF51735">
    <property type="entry name" value="NAD(P)-binding Rossmann-fold domains"/>
    <property type="match status" value="1"/>
</dbReference>
<reference evidence="5 6" key="1">
    <citation type="submission" date="2022-03" db="EMBL/GenBank/DDBJ databases">
        <title>Genome data of Colletotrichum spp.</title>
        <authorList>
            <person name="Utami Y.D."/>
            <person name="Hiruma K."/>
        </authorList>
    </citation>
    <scope>NUCLEOTIDE SEQUENCE [LARGE SCALE GENOMIC DNA]</scope>
    <source>
        <strain evidence="5 6">MAFF 239500</strain>
    </source>
</reference>
<sequence>MSWSDWRTVIKPKVQGTYNLHNELLNQPLDFFWMASSLVSVIDQTGQGNYGAANTFLEAFGQYRRSMGLPASVLNISPIDGIGYVAENPHARRSIKFQDMGFETESDFLDAVELSLLHSRIHVEEDSLKTTANPPEPWANKSQIVMGLRSTVDLNDEAARTNWRFNRRMGFYHNRKPKGGQCNTEGDIAGANQALKNFLARVSRDISVLEDDSELSFLARHIALKILDMTLKPADTPVDPNTSTLSQMGIDSLMAVELRRWFRSAFGLQISALELMQAGTMMQVARTIAGKIKDKYGMLSN</sequence>
<keyword evidence="2" id="KW-0597">Phosphoprotein</keyword>
<dbReference type="PANTHER" id="PTHR43775:SF46">
    <property type="entry name" value="FUMIGERMIN SYNTHASE"/>
    <property type="match status" value="1"/>
</dbReference>
<protein>
    <submittedName>
        <fullName evidence="5">Highly reducing polyketide synthase gloL</fullName>
    </submittedName>
</protein>
<dbReference type="GO" id="GO:0004312">
    <property type="term" value="F:fatty acid synthase activity"/>
    <property type="evidence" value="ECO:0007669"/>
    <property type="project" value="TreeGrafter"/>
</dbReference>
<dbReference type="InterPro" id="IPR036291">
    <property type="entry name" value="NAD(P)-bd_dom_sf"/>
</dbReference>
<dbReference type="RefSeq" id="XP_049126694.1">
    <property type="nucleotide sequence ID" value="XM_049270737.1"/>
</dbReference>
<dbReference type="SUPFAM" id="SSF47336">
    <property type="entry name" value="ACP-like"/>
    <property type="match status" value="1"/>
</dbReference>
<dbReference type="GO" id="GO:0031177">
    <property type="term" value="F:phosphopantetheine binding"/>
    <property type="evidence" value="ECO:0007669"/>
    <property type="project" value="InterPro"/>
</dbReference>
<name>A0AA37P7K2_9PEZI</name>